<dbReference type="PANTHER" id="PTHR43788">
    <property type="entry name" value="DNA2/NAM7 HELICASE FAMILY MEMBER"/>
    <property type="match status" value="1"/>
</dbReference>
<dbReference type="GO" id="GO:0006281">
    <property type="term" value="P:DNA repair"/>
    <property type="evidence" value="ECO:0007669"/>
    <property type="project" value="UniProtKB-KW"/>
</dbReference>
<dbReference type="InterPro" id="IPR050534">
    <property type="entry name" value="Coronavir_polyprotein_1ab"/>
</dbReference>
<dbReference type="GO" id="GO:0003677">
    <property type="term" value="F:DNA binding"/>
    <property type="evidence" value="ECO:0007669"/>
    <property type="project" value="UniProtKB-KW"/>
</dbReference>
<dbReference type="PANTHER" id="PTHR43788:SF8">
    <property type="entry name" value="DNA-BINDING PROTEIN SMUBP-2"/>
    <property type="match status" value="1"/>
</dbReference>
<evidence type="ECO:0000256" key="20">
    <source>
        <dbReference type="ARBA" id="ARBA00023268"/>
    </source>
</evidence>
<dbReference type="GO" id="GO:0051539">
    <property type="term" value="F:4 iron, 4 sulfur cluster binding"/>
    <property type="evidence" value="ECO:0007669"/>
    <property type="project" value="UniProtKB-KW"/>
</dbReference>
<dbReference type="Pfam" id="PF13087">
    <property type="entry name" value="AAA_12"/>
    <property type="match status" value="1"/>
</dbReference>
<evidence type="ECO:0000256" key="3">
    <source>
        <dbReference type="ARBA" id="ARBA00007913"/>
    </source>
</evidence>
<evidence type="ECO:0000256" key="16">
    <source>
        <dbReference type="ARBA" id="ARBA00023014"/>
    </source>
</evidence>
<dbReference type="FunFam" id="3.40.50.300:FF:000721">
    <property type="entry name" value="DNA replication ATP-dependent helicase/nuclease DNA2"/>
    <property type="match status" value="1"/>
</dbReference>
<dbReference type="GO" id="GO:0004518">
    <property type="term" value="F:nuclease activity"/>
    <property type="evidence" value="ECO:0007669"/>
    <property type="project" value="UniProtKB-KW"/>
</dbReference>
<evidence type="ECO:0000256" key="11">
    <source>
        <dbReference type="ARBA" id="ARBA00022763"/>
    </source>
</evidence>
<evidence type="ECO:0000256" key="22">
    <source>
        <dbReference type="ARBA" id="ARBA00047995"/>
    </source>
</evidence>
<dbReference type="EC" id="3.6.4.12" evidence="4"/>
<dbReference type="EMBL" id="VWPT01000029">
    <property type="protein sequence ID" value="NXE47795.1"/>
    <property type="molecule type" value="Genomic_DNA"/>
</dbReference>
<comment type="catalytic activity">
    <reaction evidence="22">
        <text>ATP + H2O = ADP + phosphate + H(+)</text>
        <dbReference type="Rhea" id="RHEA:13065"/>
        <dbReference type="ChEBI" id="CHEBI:15377"/>
        <dbReference type="ChEBI" id="CHEBI:15378"/>
        <dbReference type="ChEBI" id="CHEBI:30616"/>
        <dbReference type="ChEBI" id="CHEBI:43474"/>
        <dbReference type="ChEBI" id="CHEBI:456216"/>
        <dbReference type="EC" id="3.6.4.12"/>
    </reaction>
</comment>
<dbReference type="Proteomes" id="UP000524187">
    <property type="component" value="Unassembled WGS sequence"/>
</dbReference>
<evidence type="ECO:0000256" key="21">
    <source>
        <dbReference type="ARBA" id="ARBA00032548"/>
    </source>
</evidence>
<proteinExistence type="inferred from homology"/>
<dbReference type="InterPro" id="IPR041679">
    <property type="entry name" value="DNA2/NAM7-like_C"/>
</dbReference>
<evidence type="ECO:0000256" key="7">
    <source>
        <dbReference type="ARBA" id="ARBA00022705"/>
    </source>
</evidence>
<keyword evidence="12" id="KW-0378">Hydrolase</keyword>
<evidence type="ECO:0000256" key="13">
    <source>
        <dbReference type="ARBA" id="ARBA00022806"/>
    </source>
</evidence>
<protein>
    <recommendedName>
        <fullName evidence="5">DNA replication ATP-dependent helicase/nuclease DNA2</fullName>
        <ecNumber evidence="4">3.6.4.12</ecNumber>
    </recommendedName>
    <alternativeName>
        <fullName evidence="21">DNA replication ATP-dependent helicase-like homolog</fullName>
    </alternativeName>
</protein>
<dbReference type="GO" id="GO:0005524">
    <property type="term" value="F:ATP binding"/>
    <property type="evidence" value="ECO:0007669"/>
    <property type="project" value="UniProtKB-KW"/>
</dbReference>
<evidence type="ECO:0000256" key="14">
    <source>
        <dbReference type="ARBA" id="ARBA00022840"/>
    </source>
</evidence>
<keyword evidence="10" id="KW-0547">Nucleotide-binding</keyword>
<keyword evidence="18" id="KW-0234">DNA repair</keyword>
<dbReference type="Gene3D" id="3.40.50.300">
    <property type="entry name" value="P-loop containing nucleotide triphosphate hydrolases"/>
    <property type="match status" value="2"/>
</dbReference>
<evidence type="ECO:0000256" key="10">
    <source>
        <dbReference type="ARBA" id="ARBA00022741"/>
    </source>
</evidence>
<dbReference type="InterPro" id="IPR027417">
    <property type="entry name" value="P-loop_NTPase"/>
</dbReference>
<feature type="domain" description="DNA2/NAM7 helicase helicase" evidence="23">
    <location>
        <begin position="5"/>
        <end position="70"/>
    </location>
</feature>
<dbReference type="GO" id="GO:0046872">
    <property type="term" value="F:metal ion binding"/>
    <property type="evidence" value="ECO:0007669"/>
    <property type="project" value="UniProtKB-KW"/>
</dbReference>
<dbReference type="Pfam" id="PF13086">
    <property type="entry name" value="AAA_11"/>
    <property type="match status" value="1"/>
</dbReference>
<gene>
    <name evidence="25" type="primary">Dna2_0</name>
    <name evidence="25" type="ORF">CASCAS_R03388</name>
</gene>
<dbReference type="GO" id="GO:0043139">
    <property type="term" value="F:5'-3' DNA helicase activity"/>
    <property type="evidence" value="ECO:0007669"/>
    <property type="project" value="TreeGrafter"/>
</dbReference>
<feature type="domain" description="DNA2/NAM7 helicase-like C-terminal" evidence="24">
    <location>
        <begin position="78"/>
        <end position="168"/>
    </location>
</feature>
<comment type="caution">
    <text evidence="25">The sequence shown here is derived from an EMBL/GenBank/DDBJ whole genome shotgun (WGS) entry which is preliminary data.</text>
</comment>
<evidence type="ECO:0000256" key="8">
    <source>
        <dbReference type="ARBA" id="ARBA00022722"/>
    </source>
</evidence>
<keyword evidence="9" id="KW-0479">Metal-binding</keyword>
<dbReference type="GO" id="GO:0005737">
    <property type="term" value="C:cytoplasm"/>
    <property type="evidence" value="ECO:0007669"/>
    <property type="project" value="TreeGrafter"/>
</dbReference>
<keyword evidence="17" id="KW-0238">DNA-binding</keyword>
<evidence type="ECO:0000256" key="9">
    <source>
        <dbReference type="ARBA" id="ARBA00022723"/>
    </source>
</evidence>
<keyword evidence="20" id="KW-0511">Multifunctional enzyme</keyword>
<keyword evidence="14" id="KW-0067">ATP-binding</keyword>
<name>A0A7K8N3T0_CASCA</name>
<dbReference type="AlphaFoldDB" id="A0A7K8N3T0"/>
<comment type="similarity">
    <text evidence="3">Belongs to the DNA2/NAM7 helicase family.</text>
</comment>
<keyword evidence="8" id="KW-0540">Nuclease</keyword>
<evidence type="ECO:0000256" key="17">
    <source>
        <dbReference type="ARBA" id="ARBA00023125"/>
    </source>
</evidence>
<accession>A0A7K8N3T0</accession>
<keyword evidence="11" id="KW-0227">DNA damage</keyword>
<evidence type="ECO:0000256" key="6">
    <source>
        <dbReference type="ARBA" id="ARBA00022485"/>
    </source>
</evidence>
<feature type="non-terminal residue" evidence="25">
    <location>
        <position position="1"/>
    </location>
</feature>
<comment type="subcellular location">
    <subcellularLocation>
        <location evidence="2">Nucleus</location>
    </subcellularLocation>
</comment>
<evidence type="ECO:0000256" key="12">
    <source>
        <dbReference type="ARBA" id="ARBA00022801"/>
    </source>
</evidence>
<evidence type="ECO:0000259" key="23">
    <source>
        <dbReference type="Pfam" id="PF13086"/>
    </source>
</evidence>
<keyword evidence="19" id="KW-0539">Nucleus</keyword>
<keyword evidence="7" id="KW-0235">DNA replication</keyword>
<evidence type="ECO:0000256" key="18">
    <source>
        <dbReference type="ARBA" id="ARBA00023204"/>
    </source>
</evidence>
<evidence type="ECO:0000313" key="26">
    <source>
        <dbReference type="Proteomes" id="UP000524187"/>
    </source>
</evidence>
<reference evidence="25 26" key="1">
    <citation type="submission" date="2019-09" db="EMBL/GenBank/DDBJ databases">
        <title>Bird 10,000 Genomes (B10K) Project - Family phase.</title>
        <authorList>
            <person name="Zhang G."/>
        </authorList>
    </citation>
    <scope>NUCLEOTIDE SEQUENCE [LARGE SCALE GENOMIC DNA]</scope>
    <source>
        <strain evidence="25">B10K-LSUMZ-50683</strain>
        <tissue evidence="25">Muscle</tissue>
    </source>
</reference>
<evidence type="ECO:0000256" key="1">
    <source>
        <dbReference type="ARBA" id="ARBA00001966"/>
    </source>
</evidence>
<keyword evidence="15" id="KW-0408">Iron</keyword>
<keyword evidence="16" id="KW-0411">Iron-sulfur</keyword>
<keyword evidence="6" id="KW-0004">4Fe-4S</keyword>
<evidence type="ECO:0000256" key="19">
    <source>
        <dbReference type="ARBA" id="ARBA00023242"/>
    </source>
</evidence>
<evidence type="ECO:0000256" key="5">
    <source>
        <dbReference type="ARBA" id="ARBA00021516"/>
    </source>
</evidence>
<keyword evidence="26" id="KW-1185">Reference proteome</keyword>
<dbReference type="SUPFAM" id="SSF52540">
    <property type="entry name" value="P-loop containing nucleoside triphosphate hydrolases"/>
    <property type="match status" value="1"/>
</dbReference>
<dbReference type="GO" id="GO:0006260">
    <property type="term" value="P:DNA replication"/>
    <property type="evidence" value="ECO:0007669"/>
    <property type="project" value="UniProtKB-KW"/>
</dbReference>
<organism evidence="25 26">
    <name type="scientific">Casuarius casuarius</name>
    <name type="common">Southern cassowary</name>
    <name type="synonym">Struthio casuarius</name>
    <dbReference type="NCBI Taxonomy" id="8787"/>
    <lineage>
        <taxon>Eukaryota</taxon>
        <taxon>Metazoa</taxon>
        <taxon>Chordata</taxon>
        <taxon>Craniata</taxon>
        <taxon>Vertebrata</taxon>
        <taxon>Euteleostomi</taxon>
        <taxon>Archelosauria</taxon>
        <taxon>Archosauria</taxon>
        <taxon>Dinosauria</taxon>
        <taxon>Saurischia</taxon>
        <taxon>Theropoda</taxon>
        <taxon>Coelurosauria</taxon>
        <taxon>Aves</taxon>
        <taxon>Palaeognathae</taxon>
        <taxon>Casuariiformes</taxon>
        <taxon>Casuariidae</taxon>
        <taxon>Casuarius</taxon>
    </lineage>
</organism>
<evidence type="ECO:0000256" key="2">
    <source>
        <dbReference type="ARBA" id="ARBA00004123"/>
    </source>
</evidence>
<dbReference type="GO" id="GO:0016787">
    <property type="term" value="F:hydrolase activity"/>
    <property type="evidence" value="ECO:0007669"/>
    <property type="project" value="UniProtKB-KW"/>
</dbReference>
<dbReference type="InterPro" id="IPR041677">
    <property type="entry name" value="DNA2/NAM7_AAA_11"/>
</dbReference>
<evidence type="ECO:0000259" key="24">
    <source>
        <dbReference type="Pfam" id="PF13087"/>
    </source>
</evidence>
<feature type="non-terminal residue" evidence="25">
    <location>
        <position position="169"/>
    </location>
</feature>
<sequence length="169" mass="18942">ILNACLNFQPVVAASCMGVNHPIFVRKQFDFCIVDEASQISQPICLGPLFSSKRFVLVGDHQQLPPLVQNEEARDLGMSESLFKRLEQNQNAVVQLTVQYRMNSKIMSLSNTLVYEGKLECGSEKVSKATVNLPNLKQLKLELADSSKTWLKEVLEPDTPVCFLNTEKV</sequence>
<evidence type="ECO:0000256" key="4">
    <source>
        <dbReference type="ARBA" id="ARBA00012551"/>
    </source>
</evidence>
<dbReference type="GO" id="GO:0005634">
    <property type="term" value="C:nucleus"/>
    <property type="evidence" value="ECO:0007669"/>
    <property type="project" value="UniProtKB-SubCell"/>
</dbReference>
<comment type="cofactor">
    <cofactor evidence="1">
        <name>[4Fe-4S] cluster</name>
        <dbReference type="ChEBI" id="CHEBI:49883"/>
    </cofactor>
</comment>
<evidence type="ECO:0000256" key="15">
    <source>
        <dbReference type="ARBA" id="ARBA00023004"/>
    </source>
</evidence>
<keyword evidence="13" id="KW-0347">Helicase</keyword>
<evidence type="ECO:0000313" key="25">
    <source>
        <dbReference type="EMBL" id="NXE47795.1"/>
    </source>
</evidence>